<dbReference type="AlphaFoldDB" id="A0ABD3AKD7"/>
<keyword evidence="3" id="KW-1185">Reference proteome</keyword>
<gene>
    <name evidence="2" type="ORF">ACH5RR_005164</name>
</gene>
<dbReference type="PANTHER" id="PTHR48008:SF2">
    <property type="entry name" value="PROBABLY INACTIVE LEUCINE-RICH REPEAT RECEPTOR-LIKE PROTEIN KINASE IMK2"/>
    <property type="match status" value="1"/>
</dbReference>
<dbReference type="Proteomes" id="UP001630127">
    <property type="component" value="Unassembled WGS sequence"/>
</dbReference>
<dbReference type="Gene3D" id="1.10.510.10">
    <property type="entry name" value="Transferase(Phosphotransferase) domain 1"/>
    <property type="match status" value="1"/>
</dbReference>
<evidence type="ECO:0000259" key="1">
    <source>
        <dbReference type="PROSITE" id="PS50011"/>
    </source>
</evidence>
<protein>
    <recommendedName>
        <fullName evidence="1">Protein kinase domain-containing protein</fullName>
    </recommendedName>
</protein>
<dbReference type="EMBL" id="JBJUIK010000003">
    <property type="protein sequence ID" value="KAL3531643.1"/>
    <property type="molecule type" value="Genomic_DNA"/>
</dbReference>
<organism evidence="2 3">
    <name type="scientific">Cinchona calisaya</name>
    <dbReference type="NCBI Taxonomy" id="153742"/>
    <lineage>
        <taxon>Eukaryota</taxon>
        <taxon>Viridiplantae</taxon>
        <taxon>Streptophyta</taxon>
        <taxon>Embryophyta</taxon>
        <taxon>Tracheophyta</taxon>
        <taxon>Spermatophyta</taxon>
        <taxon>Magnoliopsida</taxon>
        <taxon>eudicotyledons</taxon>
        <taxon>Gunneridae</taxon>
        <taxon>Pentapetalae</taxon>
        <taxon>asterids</taxon>
        <taxon>lamiids</taxon>
        <taxon>Gentianales</taxon>
        <taxon>Rubiaceae</taxon>
        <taxon>Cinchonoideae</taxon>
        <taxon>Cinchoneae</taxon>
        <taxon>Cinchona</taxon>
    </lineage>
</organism>
<dbReference type="PANTHER" id="PTHR48008">
    <property type="entry name" value="LEUCINE-RICH REPEAT RECEPTOR-LIKE PROTEIN KINASE IMK3-RELATED"/>
    <property type="match status" value="1"/>
</dbReference>
<accession>A0ABD3AKD7</accession>
<reference evidence="2 3" key="1">
    <citation type="submission" date="2024-11" db="EMBL/GenBank/DDBJ databases">
        <title>A near-complete genome assembly of Cinchona calisaya.</title>
        <authorList>
            <person name="Lian D.C."/>
            <person name="Zhao X.W."/>
            <person name="Wei L."/>
        </authorList>
    </citation>
    <scope>NUCLEOTIDE SEQUENCE [LARGE SCALE GENOMIC DNA]</scope>
    <source>
        <tissue evidence="2">Nenye</tissue>
    </source>
</reference>
<feature type="domain" description="Protein kinase" evidence="1">
    <location>
        <begin position="1"/>
        <end position="124"/>
    </location>
</feature>
<dbReference type="InterPro" id="IPR011009">
    <property type="entry name" value="Kinase-like_dom_sf"/>
</dbReference>
<sequence length="124" mass="13356">MTSAGNTCVIATAGTLGYHVPELSRLQNANKTDIYSLGTIMLELLTGKSESGATDGLDLPQRLASIVKGEWTNEVFDVELTRDAPNIGDELLNTLMLALHCVDPSPGARPECDQILLELDDEQN</sequence>
<evidence type="ECO:0000313" key="2">
    <source>
        <dbReference type="EMBL" id="KAL3531643.1"/>
    </source>
</evidence>
<dbReference type="SUPFAM" id="SSF56112">
    <property type="entry name" value="Protein kinase-like (PK-like)"/>
    <property type="match status" value="1"/>
</dbReference>
<comment type="caution">
    <text evidence="2">The sequence shown here is derived from an EMBL/GenBank/DDBJ whole genome shotgun (WGS) entry which is preliminary data.</text>
</comment>
<proteinExistence type="predicted"/>
<name>A0ABD3AKD7_9GENT</name>
<dbReference type="InterPro" id="IPR052451">
    <property type="entry name" value="Ser/Thr_kinase-like"/>
</dbReference>
<dbReference type="InterPro" id="IPR000719">
    <property type="entry name" value="Prot_kinase_dom"/>
</dbReference>
<evidence type="ECO:0000313" key="3">
    <source>
        <dbReference type="Proteomes" id="UP001630127"/>
    </source>
</evidence>
<dbReference type="PROSITE" id="PS50011">
    <property type="entry name" value="PROTEIN_KINASE_DOM"/>
    <property type="match status" value="1"/>
</dbReference>